<dbReference type="Proteomes" id="UP000756860">
    <property type="component" value="Unassembled WGS sequence"/>
</dbReference>
<dbReference type="PANTHER" id="PTHR34817">
    <property type="entry name" value="NUCLEOTIDYLTRANSFERASE"/>
    <property type="match status" value="1"/>
</dbReference>
<proteinExistence type="predicted"/>
<dbReference type="Pfam" id="PF10127">
    <property type="entry name" value="RlaP"/>
    <property type="match status" value="1"/>
</dbReference>
<organism evidence="1 2">
    <name type="scientific">Geomobilimonas luticola</name>
    <dbReference type="NCBI Taxonomy" id="1114878"/>
    <lineage>
        <taxon>Bacteria</taxon>
        <taxon>Pseudomonadati</taxon>
        <taxon>Thermodesulfobacteriota</taxon>
        <taxon>Desulfuromonadia</taxon>
        <taxon>Geobacterales</taxon>
        <taxon>Geobacteraceae</taxon>
        <taxon>Geomobilimonas</taxon>
    </lineage>
</organism>
<name>A0ABS5SB56_9BACT</name>
<sequence length="258" mass="29810">MKMSISEQLSNIETAHGVRILYAVESGSRAWGFASRNSDYDVRFIYIHIPDWYLSIRDRRDVIECPISDDLDISGWDLRKALGLFSKSNPPLLEWLGSPIIYKDAFGLANKLREMLTTSFQPQRSMYHYLHMARGNYREYLKGEVVRLKKYLYVLRPILACLWIEKHGTMPPTEFSKLVRDSRLSVTLNAAIDELLARKMSGDELDTAPKVPVLNEFIEQMLDHYSLLSGKRPTPVADYDALDQLFREMLQSVWGNTL</sequence>
<reference evidence="1 2" key="1">
    <citation type="submission" date="2021-05" db="EMBL/GenBank/DDBJ databases">
        <title>The draft genome of Geobacter luticola JCM 17780.</title>
        <authorList>
            <person name="Xu Z."/>
            <person name="Masuda Y."/>
            <person name="Itoh H."/>
            <person name="Senoo K."/>
        </authorList>
    </citation>
    <scope>NUCLEOTIDE SEQUENCE [LARGE SCALE GENOMIC DNA]</scope>
    <source>
        <strain evidence="1 2">JCM 17780</strain>
    </source>
</reference>
<comment type="caution">
    <text evidence="1">The sequence shown here is derived from an EMBL/GenBank/DDBJ whole genome shotgun (WGS) entry which is preliminary data.</text>
</comment>
<dbReference type="InterPro" id="IPR018775">
    <property type="entry name" value="RlaP"/>
</dbReference>
<dbReference type="PANTHER" id="PTHR34817:SF2">
    <property type="entry name" value="NUCLEOTIDYLTRANSFERASE"/>
    <property type="match status" value="1"/>
</dbReference>
<protein>
    <submittedName>
        <fullName evidence="1">Nucleotidyltransferase domain-containing protein</fullName>
    </submittedName>
</protein>
<accession>A0ABS5SB56</accession>
<gene>
    <name evidence="1" type="ORF">KI810_05985</name>
</gene>
<keyword evidence="2" id="KW-1185">Reference proteome</keyword>
<evidence type="ECO:0000313" key="1">
    <source>
        <dbReference type="EMBL" id="MBT0652597.1"/>
    </source>
</evidence>
<evidence type="ECO:0000313" key="2">
    <source>
        <dbReference type="Proteomes" id="UP000756860"/>
    </source>
</evidence>
<dbReference type="RefSeq" id="WP_214174529.1">
    <property type="nucleotide sequence ID" value="NZ_JAHCVK010000001.1"/>
</dbReference>
<dbReference type="EMBL" id="JAHCVK010000001">
    <property type="protein sequence ID" value="MBT0652597.1"/>
    <property type="molecule type" value="Genomic_DNA"/>
</dbReference>